<dbReference type="Pfam" id="PF12849">
    <property type="entry name" value="PBP_like_2"/>
    <property type="match status" value="1"/>
</dbReference>
<accession>A0A918P946</accession>
<dbReference type="InterPro" id="IPR024370">
    <property type="entry name" value="PBP_domain"/>
</dbReference>
<dbReference type="EMBL" id="BMVW01000001">
    <property type="protein sequence ID" value="GGY91562.1"/>
    <property type="molecule type" value="Genomic_DNA"/>
</dbReference>
<keyword evidence="4" id="KW-1185">Reference proteome</keyword>
<dbReference type="AlphaFoldDB" id="A0A918P946"/>
<feature type="domain" description="PBP" evidence="2">
    <location>
        <begin position="41"/>
        <end position="293"/>
    </location>
</feature>
<reference evidence="3" key="1">
    <citation type="journal article" date="2014" name="Int. J. Syst. Evol. Microbiol.">
        <title>Complete genome sequence of Corynebacterium casei LMG S-19264T (=DSM 44701T), isolated from a smear-ripened cheese.</title>
        <authorList>
            <consortium name="US DOE Joint Genome Institute (JGI-PGF)"/>
            <person name="Walter F."/>
            <person name="Albersmeier A."/>
            <person name="Kalinowski J."/>
            <person name="Ruckert C."/>
        </authorList>
    </citation>
    <scope>NUCLEOTIDE SEQUENCE</scope>
    <source>
        <strain evidence="3">JCM 4815</strain>
    </source>
</reference>
<dbReference type="RefSeq" id="WP_189855197.1">
    <property type="nucleotide sequence ID" value="NZ_BMVW01000001.1"/>
</dbReference>
<dbReference type="Gene3D" id="3.40.190.10">
    <property type="entry name" value="Periplasmic binding protein-like II"/>
    <property type="match status" value="2"/>
</dbReference>
<evidence type="ECO:0000313" key="3">
    <source>
        <dbReference type="EMBL" id="GGY91562.1"/>
    </source>
</evidence>
<evidence type="ECO:0000256" key="1">
    <source>
        <dbReference type="SAM" id="SignalP"/>
    </source>
</evidence>
<name>A0A918P946_9ACTN</name>
<evidence type="ECO:0000259" key="2">
    <source>
        <dbReference type="Pfam" id="PF12849"/>
    </source>
</evidence>
<keyword evidence="1" id="KW-0732">Signal</keyword>
<proteinExistence type="predicted"/>
<gene>
    <name evidence="3" type="ORF">GCM10010365_07490</name>
</gene>
<comment type="caution">
    <text evidence="3">The sequence shown here is derived from an EMBL/GenBank/DDBJ whole genome shotgun (WGS) entry which is preliminary data.</text>
</comment>
<feature type="signal peptide" evidence="1">
    <location>
        <begin position="1"/>
        <end position="30"/>
    </location>
</feature>
<dbReference type="SUPFAM" id="SSF53850">
    <property type="entry name" value="Periplasmic binding protein-like II"/>
    <property type="match status" value="1"/>
</dbReference>
<dbReference type="Proteomes" id="UP000622166">
    <property type="component" value="Unassembled WGS sequence"/>
</dbReference>
<protein>
    <recommendedName>
        <fullName evidence="2">PBP domain-containing protein</fullName>
    </recommendedName>
</protein>
<sequence>MNVKSRMRIGAGIGAAALGLGALAVPAAYADPNPVTELRQLAGSGSDTTQDVLNGLGDVVKDSANAKVIASWNATGSSRITTKSTAACTDIARPNGSSAGIDALRAAVDNGTGCFDFARSSRGPVDTSTTDLTWLRYAKDAVSWAKTSGSALPSNLTKAQLKNIYECNLTSLNGVTLTPVLPQANSGTRQFFLQSIEVTTPGTCVQQGVQENDGTVLDSAGDIVPFSVAQYIAQEKFTVENRLGDAALGGIDGVAPRVATDGNKLNTAFPLARDVYNVVPTGKLTDAKIASTFVGSGSKVCAAAATITDYGFGTLGADCGAQAFQAER</sequence>
<organism evidence="3 4">
    <name type="scientific">Streptomyces poonensis</name>
    <dbReference type="NCBI Taxonomy" id="68255"/>
    <lineage>
        <taxon>Bacteria</taxon>
        <taxon>Bacillati</taxon>
        <taxon>Actinomycetota</taxon>
        <taxon>Actinomycetes</taxon>
        <taxon>Kitasatosporales</taxon>
        <taxon>Streptomycetaceae</taxon>
        <taxon>Streptomyces</taxon>
    </lineage>
</organism>
<feature type="chain" id="PRO_5037088516" description="PBP domain-containing protein" evidence="1">
    <location>
        <begin position="31"/>
        <end position="328"/>
    </location>
</feature>
<reference evidence="3" key="2">
    <citation type="submission" date="2020-09" db="EMBL/GenBank/DDBJ databases">
        <authorList>
            <person name="Sun Q."/>
            <person name="Ohkuma M."/>
        </authorList>
    </citation>
    <scope>NUCLEOTIDE SEQUENCE</scope>
    <source>
        <strain evidence="3">JCM 4815</strain>
    </source>
</reference>
<evidence type="ECO:0000313" key="4">
    <source>
        <dbReference type="Proteomes" id="UP000622166"/>
    </source>
</evidence>